<dbReference type="Gene3D" id="1.20.1280.290">
    <property type="match status" value="1"/>
</dbReference>
<keyword evidence="4 6" id="KW-0472">Membrane</keyword>
<dbReference type="PANTHER" id="PTHR16201:SF37">
    <property type="entry name" value="PQ-LOOP REPEAT-CONTAINING PROTEIN"/>
    <property type="match status" value="1"/>
</dbReference>
<organism evidence="7 8">
    <name type="scientific">Neolecta irregularis (strain DAH-3)</name>
    <dbReference type="NCBI Taxonomy" id="1198029"/>
    <lineage>
        <taxon>Eukaryota</taxon>
        <taxon>Fungi</taxon>
        <taxon>Dikarya</taxon>
        <taxon>Ascomycota</taxon>
        <taxon>Taphrinomycotina</taxon>
        <taxon>Neolectales</taxon>
        <taxon>Neolectaceae</taxon>
        <taxon>Neolecta</taxon>
    </lineage>
</organism>
<dbReference type="AlphaFoldDB" id="A0A1U7LQP4"/>
<dbReference type="Pfam" id="PF04193">
    <property type="entry name" value="PQ-loop"/>
    <property type="match status" value="1"/>
</dbReference>
<dbReference type="InterPro" id="IPR006603">
    <property type="entry name" value="PQ-loop_rpt"/>
</dbReference>
<evidence type="ECO:0000256" key="1">
    <source>
        <dbReference type="ARBA" id="ARBA00004141"/>
    </source>
</evidence>
<comment type="subcellular location">
    <subcellularLocation>
        <location evidence="1">Membrane</location>
        <topology evidence="1">Multi-pass membrane protein</topology>
    </subcellularLocation>
</comment>
<feature type="transmembrane region" description="Helical" evidence="6">
    <location>
        <begin position="43"/>
        <end position="66"/>
    </location>
</feature>
<evidence type="ECO:0000313" key="8">
    <source>
        <dbReference type="Proteomes" id="UP000186594"/>
    </source>
</evidence>
<feature type="transmembrane region" description="Helical" evidence="6">
    <location>
        <begin position="159"/>
        <end position="181"/>
    </location>
</feature>
<dbReference type="SMART" id="SM00679">
    <property type="entry name" value="CTNS"/>
    <property type="match status" value="2"/>
</dbReference>
<feature type="transmembrane region" description="Helical" evidence="6">
    <location>
        <begin position="93"/>
        <end position="115"/>
    </location>
</feature>
<name>A0A1U7LQP4_NEOID</name>
<dbReference type="PANTHER" id="PTHR16201">
    <property type="entry name" value="SEVEN TRANSMEMBRANE PROTEIN 1-RELATED"/>
    <property type="match status" value="1"/>
</dbReference>
<dbReference type="OMA" id="FCISRAT"/>
<evidence type="ECO:0000256" key="4">
    <source>
        <dbReference type="ARBA" id="ARBA00023136"/>
    </source>
</evidence>
<evidence type="ECO:0000256" key="3">
    <source>
        <dbReference type="ARBA" id="ARBA00022989"/>
    </source>
</evidence>
<sequence length="297" mass="32871">MAEKQPRIGSISIALGTIGTLKVFWTVQLLPQIHKNWSRKSTAGLSPCMLMLWAIAAVPFGIYAIVKDLNIPVQIQPQAFGFLSLIGWSKLRCLFVFTAIGTSLGTVEAAGALLLRTPEINGVDWPMILLGVIAALLICGGLLPPYFDIMKHNWEVRGLSFIFLIVDMLGAFFSLLSIVFQRGPLDILAAATYIGVLALEFGIFFCQLVFLSKRWAKEQLGEHEEPPPSAEQACSENVFARMEDSEAEQRLKSKQSLSPLRSPVSSSGDDAEMNKNFETELLIKHEKNDCFYGDEFP</sequence>
<evidence type="ECO:0000256" key="6">
    <source>
        <dbReference type="SAM" id="Phobius"/>
    </source>
</evidence>
<feature type="transmembrane region" description="Helical" evidence="6">
    <location>
        <begin position="12"/>
        <end position="31"/>
    </location>
</feature>
<keyword evidence="3 6" id="KW-1133">Transmembrane helix</keyword>
<protein>
    <submittedName>
        <fullName evidence="7">Putative membrane protein</fullName>
    </submittedName>
</protein>
<accession>A0A1U7LQP4</accession>
<dbReference type="OrthoDB" id="407617at2759"/>
<feature type="transmembrane region" description="Helical" evidence="6">
    <location>
        <begin position="187"/>
        <end position="211"/>
    </location>
</feature>
<keyword evidence="2 6" id="KW-0812">Transmembrane</keyword>
<comment type="caution">
    <text evidence="7">The sequence shown here is derived from an EMBL/GenBank/DDBJ whole genome shotgun (WGS) entry which is preliminary data.</text>
</comment>
<dbReference type="InterPro" id="IPR051415">
    <property type="entry name" value="LAAT-1"/>
</dbReference>
<evidence type="ECO:0000313" key="7">
    <source>
        <dbReference type="EMBL" id="OLL24948.1"/>
    </source>
</evidence>
<gene>
    <name evidence="7" type="ORF">NEOLI_004107</name>
</gene>
<proteinExistence type="predicted"/>
<dbReference type="GO" id="GO:0016020">
    <property type="term" value="C:membrane"/>
    <property type="evidence" value="ECO:0007669"/>
    <property type="project" value="UniProtKB-SubCell"/>
</dbReference>
<evidence type="ECO:0000256" key="5">
    <source>
        <dbReference type="SAM" id="MobiDB-lite"/>
    </source>
</evidence>
<dbReference type="EMBL" id="LXFE01000553">
    <property type="protein sequence ID" value="OLL24948.1"/>
    <property type="molecule type" value="Genomic_DNA"/>
</dbReference>
<reference evidence="7 8" key="1">
    <citation type="submission" date="2016-04" db="EMBL/GenBank/DDBJ databases">
        <title>Evolutionary innovation and constraint leading to complex multicellularity in the Ascomycota.</title>
        <authorList>
            <person name="Cisse O."/>
            <person name="Nguyen A."/>
            <person name="Hewitt D.A."/>
            <person name="Jedd G."/>
            <person name="Stajich J.E."/>
        </authorList>
    </citation>
    <scope>NUCLEOTIDE SEQUENCE [LARGE SCALE GENOMIC DNA]</scope>
    <source>
        <strain evidence="7 8">DAH-3</strain>
    </source>
</reference>
<dbReference type="Proteomes" id="UP000186594">
    <property type="component" value="Unassembled WGS sequence"/>
</dbReference>
<keyword evidence="8" id="KW-1185">Reference proteome</keyword>
<feature type="compositionally biased region" description="Low complexity" evidence="5">
    <location>
        <begin position="256"/>
        <end position="267"/>
    </location>
</feature>
<feature type="region of interest" description="Disordered" evidence="5">
    <location>
        <begin position="247"/>
        <end position="273"/>
    </location>
</feature>
<feature type="transmembrane region" description="Helical" evidence="6">
    <location>
        <begin position="127"/>
        <end position="147"/>
    </location>
</feature>
<evidence type="ECO:0000256" key="2">
    <source>
        <dbReference type="ARBA" id="ARBA00022692"/>
    </source>
</evidence>